<dbReference type="SUPFAM" id="SSF56672">
    <property type="entry name" value="DNA/RNA polymerases"/>
    <property type="match status" value="1"/>
</dbReference>
<dbReference type="InterPro" id="IPR050951">
    <property type="entry name" value="Retrovirus_Pol_polyprotein"/>
</dbReference>
<evidence type="ECO:0000313" key="24">
    <source>
        <dbReference type="Proteomes" id="UP000460718"/>
    </source>
</evidence>
<evidence type="ECO:0000256" key="6">
    <source>
        <dbReference type="ARBA" id="ARBA00022801"/>
    </source>
</evidence>
<evidence type="ECO:0000256" key="2">
    <source>
        <dbReference type="ARBA" id="ARBA00022679"/>
    </source>
</evidence>
<dbReference type="EMBL" id="QXGA01001154">
    <property type="protein sequence ID" value="KAE9127353.1"/>
    <property type="molecule type" value="Genomic_DNA"/>
</dbReference>
<dbReference type="InterPro" id="IPR043128">
    <property type="entry name" value="Rev_trsase/Diguanyl_cyclase"/>
</dbReference>
<evidence type="ECO:0000313" key="16">
    <source>
        <dbReference type="EMBL" id="KAE9193562.1"/>
    </source>
</evidence>
<keyword evidence="7" id="KW-0695">RNA-directed DNA polymerase</keyword>
<dbReference type="CDD" id="cd09274">
    <property type="entry name" value="RNase_HI_RT_Ty3"/>
    <property type="match status" value="1"/>
</dbReference>
<feature type="compositionally biased region" description="Basic and acidic residues" evidence="8">
    <location>
        <begin position="128"/>
        <end position="141"/>
    </location>
</feature>
<keyword evidence="5" id="KW-0255">Endonuclease</keyword>
<dbReference type="Pfam" id="PF00078">
    <property type="entry name" value="RVT_1"/>
    <property type="match status" value="1"/>
</dbReference>
<dbReference type="Proteomes" id="UP000429523">
    <property type="component" value="Unassembled WGS sequence"/>
</dbReference>
<dbReference type="Proteomes" id="UP000440367">
    <property type="component" value="Unassembled WGS sequence"/>
</dbReference>
<evidence type="ECO:0000313" key="12">
    <source>
        <dbReference type="EMBL" id="KAE8993963.1"/>
    </source>
</evidence>
<evidence type="ECO:0000256" key="8">
    <source>
        <dbReference type="SAM" id="MobiDB-lite"/>
    </source>
</evidence>
<dbReference type="GO" id="GO:0016787">
    <property type="term" value="F:hydrolase activity"/>
    <property type="evidence" value="ECO:0007669"/>
    <property type="project" value="UniProtKB-KW"/>
</dbReference>
<feature type="compositionally biased region" description="Basic and acidic residues" evidence="8">
    <location>
        <begin position="34"/>
        <end position="52"/>
    </location>
</feature>
<dbReference type="Pfam" id="PF17917">
    <property type="entry name" value="RT_RNaseH"/>
    <property type="match status" value="1"/>
</dbReference>
<evidence type="ECO:0000313" key="14">
    <source>
        <dbReference type="EMBL" id="KAE9128616.1"/>
    </source>
</evidence>
<keyword evidence="2" id="KW-0808">Transferase</keyword>
<evidence type="ECO:0000313" key="13">
    <source>
        <dbReference type="EMBL" id="KAE9127353.1"/>
    </source>
</evidence>
<dbReference type="EC" id="2.7.7.49" evidence="1"/>
<reference evidence="18 19" key="1">
    <citation type="submission" date="2018-08" db="EMBL/GenBank/DDBJ databases">
        <title>Genomic investigation of the strawberry pathogen Phytophthora fragariae indicates pathogenicity is determined by transcriptional variation in three key races.</title>
        <authorList>
            <person name="Adams T.M."/>
            <person name="Armitage A.D."/>
            <person name="Sobczyk M.K."/>
            <person name="Bates H.J."/>
            <person name="Dunwell J.M."/>
            <person name="Nellist C.F."/>
            <person name="Harrison R.J."/>
        </authorList>
    </citation>
    <scope>NUCLEOTIDE SEQUENCE [LARGE SCALE GENOMIC DNA]</scope>
    <source>
        <strain evidence="17 20">A4</strain>
        <strain evidence="15 21">BC-1</strain>
        <strain evidence="16 19">NOV-27</strain>
        <strain evidence="13 22">NOV-5</strain>
        <strain evidence="14 23">NOV-71</strain>
        <strain evidence="11 18">NOV-9</strain>
        <strain evidence="12 24">SCRP245</strain>
    </source>
</reference>
<feature type="compositionally biased region" description="Low complexity" evidence="8">
    <location>
        <begin position="97"/>
        <end position="106"/>
    </location>
</feature>
<dbReference type="SUPFAM" id="SSF53098">
    <property type="entry name" value="Ribonuclease H-like"/>
    <property type="match status" value="1"/>
</dbReference>
<dbReference type="Proteomes" id="UP000460718">
    <property type="component" value="Unassembled WGS sequence"/>
</dbReference>
<evidence type="ECO:0000313" key="21">
    <source>
        <dbReference type="Proteomes" id="UP000440367"/>
    </source>
</evidence>
<dbReference type="InterPro" id="IPR000477">
    <property type="entry name" value="RT_dom"/>
</dbReference>
<proteinExistence type="predicted"/>
<dbReference type="Gene3D" id="3.10.10.10">
    <property type="entry name" value="HIV Type 1 Reverse Transcriptase, subunit A, domain 1"/>
    <property type="match status" value="1"/>
</dbReference>
<evidence type="ECO:0000256" key="5">
    <source>
        <dbReference type="ARBA" id="ARBA00022759"/>
    </source>
</evidence>
<dbReference type="CDD" id="cd01647">
    <property type="entry name" value="RT_LTR"/>
    <property type="match status" value="1"/>
</dbReference>
<dbReference type="GO" id="GO:0003676">
    <property type="term" value="F:nucleic acid binding"/>
    <property type="evidence" value="ECO:0007669"/>
    <property type="project" value="InterPro"/>
</dbReference>
<dbReference type="PROSITE" id="PS50994">
    <property type="entry name" value="INTEGRASE"/>
    <property type="match status" value="1"/>
</dbReference>
<dbReference type="InterPro" id="IPR021109">
    <property type="entry name" value="Peptidase_aspartic_dom_sf"/>
</dbReference>
<dbReference type="EMBL" id="QXGE01001344">
    <property type="protein sequence ID" value="KAE9293950.1"/>
    <property type="molecule type" value="Genomic_DNA"/>
</dbReference>
<dbReference type="InterPro" id="IPR001584">
    <property type="entry name" value="Integrase_cat-core"/>
</dbReference>
<accession>A0A6A3FUK0</accession>
<dbReference type="Proteomes" id="UP000437068">
    <property type="component" value="Unassembled WGS sequence"/>
</dbReference>
<dbReference type="EMBL" id="QXGB01001282">
    <property type="protein sequence ID" value="KAE9193562.1"/>
    <property type="molecule type" value="Genomic_DNA"/>
</dbReference>
<dbReference type="GO" id="GO:0015074">
    <property type="term" value="P:DNA integration"/>
    <property type="evidence" value="ECO:0007669"/>
    <property type="project" value="InterPro"/>
</dbReference>
<feature type="region of interest" description="Disordered" evidence="8">
    <location>
        <begin position="128"/>
        <end position="168"/>
    </location>
</feature>
<feature type="region of interest" description="Disordered" evidence="8">
    <location>
        <begin position="34"/>
        <end position="107"/>
    </location>
</feature>
<evidence type="ECO:0000256" key="4">
    <source>
        <dbReference type="ARBA" id="ARBA00022722"/>
    </source>
</evidence>
<dbReference type="SUPFAM" id="SSF50630">
    <property type="entry name" value="Acid proteases"/>
    <property type="match status" value="1"/>
</dbReference>
<feature type="domain" description="Integrase catalytic" evidence="10">
    <location>
        <begin position="937"/>
        <end position="1098"/>
    </location>
</feature>
<dbReference type="InterPro" id="IPR036397">
    <property type="entry name" value="RNaseH_sf"/>
</dbReference>
<evidence type="ECO:0000313" key="18">
    <source>
        <dbReference type="Proteomes" id="UP000429523"/>
    </source>
</evidence>
<dbReference type="EMBL" id="QXFZ01000178">
    <property type="protein sequence ID" value="KAE9128616.1"/>
    <property type="molecule type" value="Genomic_DNA"/>
</dbReference>
<organism evidence="11 18">
    <name type="scientific">Phytophthora fragariae</name>
    <dbReference type="NCBI Taxonomy" id="53985"/>
    <lineage>
        <taxon>Eukaryota</taxon>
        <taxon>Sar</taxon>
        <taxon>Stramenopiles</taxon>
        <taxon>Oomycota</taxon>
        <taxon>Peronosporomycetes</taxon>
        <taxon>Peronosporales</taxon>
        <taxon>Peronosporaceae</taxon>
        <taxon>Phytophthora</taxon>
    </lineage>
</organism>
<feature type="compositionally biased region" description="Low complexity" evidence="8">
    <location>
        <begin position="144"/>
        <end position="162"/>
    </location>
</feature>
<sequence>MPYDWQNKYDASGQVYTTVAALVPFFERIEQGEQRLHRAGSQDKGSRHDNSRGHGRRNNNNNNNSTSYRNGNNSNSNSDSNNRQQHQRGRNPGRGNGNNNSHTSSNKYCTFHRATTHNTADCRALRHDNQQEEHQQADQRHGPRAAQPPQQHQQTRVVQRQTEGSSSDDEYLFVGLNASPTSSPPPMRVMIKLEAGKDRFQALLDSGCSRSIVSSAFMELLQQKQGATLENSQVSFMLVKGNTKSTGATTVRFRIPQLKRDSVIIHKFEVLPTLPDDMTIGRDLMSALGLVIDFKNGRITWDGSELVVRTTEHGPAAQDNANDEATLDEDDELCAGDDCATTPEDLLPQHLEAALEHCYLKLLEEYVDLYSGRLGRIRLDDYVLPLRADYTPSHARPYSVPRSQEEAARREIQKLLDEDVIEQIYGSEAAAPAFFLVKPNGSLRLLVDFRELNKFLRRSPYYVPKIREILLRLGKAKCMSTLDANMGYFARRLARQSRAVTAFCLPFGKFQFKRLPMGISTAPDEYQACMERILGDLDFVIVYLDDILIFSENPVEHLEHLQIVFDQLRQFDVTLNGKKCHILRDRVDYLGFTLTPEGIQPQTKKVEAIQQIAEPRNKRELRRFLGMIAYYRDMVPNKSALTARLNRLTSKTCKFTWTPEDSAAFRSIKEALARSVWLAFPDYSRRFHVFADASGHQIGGVIVQGRRILACFSRAMTDTQKKYSTMEWELLSVVEILKEYRTMLLGFPVVIHTDHTNLLFPRETSLRVKRWKLLLEEYRLEVVFIPGSQNIGADAFSRLRYDFVKQVSEEGLCAVEEEEVAIDGAVVKKHQLDDATGKSIIEQLEKKQADPDYALRPALGVVLLRRRSRIMVPESLRADLVEMYHSYLLHPGADKQYHTMSVFWWPGMEKDVTDFVKACNDCKRAKLHGGKQNYGHLPPTPVTNTDRPIDVIHVDLLGPISGDFYCLTAIEQQFRWLEVIIQRGKTSATTAISFERVWLCRYPRPKRVVYDLGPEITGDEFQLLLKSMAIKDKPITAKNPQANAICERVHLELMNILRVRPDLHDQLETALDYAAYAIRASYHSILRASPAQLLFGEDMLTRHLHFANWNYLSKQRFMAILQDNDRENLRRVQHFYREGDTVMLRIPARERKKTDPVAKGPFVIKTVFDNGTVLLDTGATEYRTSIRRIFHC</sequence>
<name>A0A6A3FUK0_9STRA</name>
<dbReference type="AlphaFoldDB" id="A0A6A3FUK0"/>
<dbReference type="GO" id="GO:0003964">
    <property type="term" value="F:RNA-directed DNA polymerase activity"/>
    <property type="evidence" value="ECO:0007669"/>
    <property type="project" value="UniProtKB-KW"/>
</dbReference>
<evidence type="ECO:0000259" key="10">
    <source>
        <dbReference type="PROSITE" id="PS50994"/>
    </source>
</evidence>
<dbReference type="GO" id="GO:0004519">
    <property type="term" value="F:endonuclease activity"/>
    <property type="evidence" value="ECO:0007669"/>
    <property type="project" value="UniProtKB-KW"/>
</dbReference>
<evidence type="ECO:0000313" key="17">
    <source>
        <dbReference type="EMBL" id="KAE9293950.1"/>
    </source>
</evidence>
<evidence type="ECO:0000256" key="7">
    <source>
        <dbReference type="ARBA" id="ARBA00022918"/>
    </source>
</evidence>
<dbReference type="Gene3D" id="3.30.70.270">
    <property type="match status" value="2"/>
</dbReference>
<dbReference type="Proteomes" id="UP000440732">
    <property type="component" value="Unassembled WGS sequence"/>
</dbReference>
<evidence type="ECO:0000313" key="19">
    <source>
        <dbReference type="Proteomes" id="UP000433483"/>
    </source>
</evidence>
<dbReference type="OrthoDB" id="102859at2759"/>
<keyword evidence="19" id="KW-1185">Reference proteome</keyword>
<evidence type="ECO:0000313" key="23">
    <source>
        <dbReference type="Proteomes" id="UP000441208"/>
    </source>
</evidence>
<evidence type="ECO:0000313" key="11">
    <source>
        <dbReference type="EMBL" id="KAE8945368.1"/>
    </source>
</evidence>
<feature type="domain" description="Reverse transcriptase" evidence="9">
    <location>
        <begin position="417"/>
        <end position="594"/>
    </location>
</feature>
<dbReference type="InterPro" id="IPR041588">
    <property type="entry name" value="Integrase_H2C2"/>
</dbReference>
<dbReference type="InterPro" id="IPR012337">
    <property type="entry name" value="RNaseH-like_sf"/>
</dbReference>
<dbReference type="EMBL" id="QXGD01002329">
    <property type="protein sequence ID" value="KAE9190135.1"/>
    <property type="molecule type" value="Genomic_DNA"/>
</dbReference>
<evidence type="ECO:0000256" key="3">
    <source>
        <dbReference type="ARBA" id="ARBA00022695"/>
    </source>
</evidence>
<evidence type="ECO:0000313" key="15">
    <source>
        <dbReference type="EMBL" id="KAE9190135.1"/>
    </source>
</evidence>
<dbReference type="InterPro" id="IPR043502">
    <property type="entry name" value="DNA/RNA_pol_sf"/>
</dbReference>
<dbReference type="Gene3D" id="2.40.70.10">
    <property type="entry name" value="Acid Proteases"/>
    <property type="match status" value="1"/>
</dbReference>
<feature type="compositionally biased region" description="Low complexity" evidence="8">
    <location>
        <begin position="58"/>
        <end position="84"/>
    </location>
</feature>
<dbReference type="EMBL" id="QXGF01000161">
    <property type="protein sequence ID" value="KAE8945368.1"/>
    <property type="molecule type" value="Genomic_DNA"/>
</dbReference>
<dbReference type="Gene3D" id="3.30.420.10">
    <property type="entry name" value="Ribonuclease H-like superfamily/Ribonuclease H"/>
    <property type="match status" value="1"/>
</dbReference>
<evidence type="ECO:0000313" key="22">
    <source>
        <dbReference type="Proteomes" id="UP000440732"/>
    </source>
</evidence>
<dbReference type="Pfam" id="PF17921">
    <property type="entry name" value="Integrase_H2C2"/>
    <property type="match status" value="1"/>
</dbReference>
<dbReference type="PANTHER" id="PTHR37984:SF5">
    <property type="entry name" value="PROTEIN NYNRIN-LIKE"/>
    <property type="match status" value="1"/>
</dbReference>
<dbReference type="Proteomes" id="UP000433483">
    <property type="component" value="Unassembled WGS sequence"/>
</dbReference>
<evidence type="ECO:0000259" key="9">
    <source>
        <dbReference type="PROSITE" id="PS50878"/>
    </source>
</evidence>
<gene>
    <name evidence="17" type="ORF">PF001_g18018</name>
    <name evidence="15" type="ORF">PF002_g24850</name>
    <name evidence="16" type="ORF">PF005_g18021</name>
    <name evidence="13" type="ORF">PF006_g16529</name>
    <name evidence="14" type="ORF">PF007_g5203</name>
    <name evidence="11" type="ORF">PF009_g4989</name>
    <name evidence="12" type="ORF">PF011_g16929</name>
</gene>
<keyword evidence="3" id="KW-0548">Nucleotidyltransferase</keyword>
<comment type="caution">
    <text evidence="11">The sequence shown here is derived from an EMBL/GenBank/DDBJ whole genome shotgun (WGS) entry which is preliminary data.</text>
</comment>
<dbReference type="PROSITE" id="PS50878">
    <property type="entry name" value="RT_POL"/>
    <property type="match status" value="1"/>
</dbReference>
<dbReference type="Gene3D" id="1.10.340.70">
    <property type="match status" value="1"/>
</dbReference>
<keyword evidence="4" id="KW-0540">Nuclease</keyword>
<dbReference type="InterPro" id="IPR041373">
    <property type="entry name" value="RT_RNaseH"/>
</dbReference>
<dbReference type="FunFam" id="3.30.70.270:FF:000020">
    <property type="entry name" value="Transposon Tf2-6 polyprotein-like Protein"/>
    <property type="match status" value="1"/>
</dbReference>
<dbReference type="Proteomes" id="UP000441208">
    <property type="component" value="Unassembled WGS sequence"/>
</dbReference>
<evidence type="ECO:0000256" key="1">
    <source>
        <dbReference type="ARBA" id="ARBA00012493"/>
    </source>
</evidence>
<dbReference type="EMBL" id="QXFW01001245">
    <property type="protein sequence ID" value="KAE8993963.1"/>
    <property type="molecule type" value="Genomic_DNA"/>
</dbReference>
<dbReference type="PANTHER" id="PTHR37984">
    <property type="entry name" value="PROTEIN CBG26694"/>
    <property type="match status" value="1"/>
</dbReference>
<evidence type="ECO:0000313" key="20">
    <source>
        <dbReference type="Proteomes" id="UP000437068"/>
    </source>
</evidence>
<protein>
    <recommendedName>
        <fullName evidence="1">RNA-directed DNA polymerase</fullName>
        <ecNumber evidence="1">2.7.7.49</ecNumber>
    </recommendedName>
</protein>
<keyword evidence="6" id="KW-0378">Hydrolase</keyword>